<accession>A0A377XV39</accession>
<sequence length="616" mass="67336">MYYLDNKSGVVIMPPPQDTQSDTPLWFSEDKDAPSYPGADWFNIVTLELINILKLGGVSPDKFKFNQLASVIGQLLSASSLMVNSELEGLDKTTNGMFFCVPQGVGQAYSLIYFRNDNGIAVPVAASLGKASLDEIEQKIPYRKRSPFWLEFVARNGLLGGGFRESDNRLILTEGGDIVGRIDTLEILKGTLDVYDSISSAMTKLPVNSGFIVQANDIDHLKTPGLFKKTSTSDYQKLFSLVSDDQVSVRSRSPFWLEFVASNGLLGGGFREIDNRLILTEGGDIVGRLDDYLQRIHRLEQLTTKATASDIAGDSTAAGAGAEPGDSFPEQLAALIGNDFAINNMGIGGQKSGQVAMRIGAKAIYLTVSGDAIPANGNAVTITHINGDSATAAPSVPSADVRFLTTASNSSTYTLDGWIAGIKCRVTRTVNNGIENYTLTALEGTGFRCLPGSLFVPDYALQNHSDRELWIAVGINDFRSGAETASDYDDDVAAIKMNVDAIIEFGERSGRNILLYGINTCNYSNELLHGIRYQRIIEVNRYWAARYPNHYVRGDNGRDVREELISRFNPLSSQDVTDFNNDIVPESLRSDPRHPNANGYAVYAEVGQQFRIKRGY</sequence>
<dbReference type="SUPFAM" id="SSF52266">
    <property type="entry name" value="SGNH hydrolase"/>
    <property type="match status" value="2"/>
</dbReference>
<organism evidence="1 2">
    <name type="scientific">Klebsiella pneumoniae</name>
    <dbReference type="NCBI Taxonomy" id="573"/>
    <lineage>
        <taxon>Bacteria</taxon>
        <taxon>Pseudomonadati</taxon>
        <taxon>Pseudomonadota</taxon>
        <taxon>Gammaproteobacteria</taxon>
        <taxon>Enterobacterales</taxon>
        <taxon>Enterobacteriaceae</taxon>
        <taxon>Klebsiella/Raoultella group</taxon>
        <taxon>Klebsiella</taxon>
        <taxon>Klebsiella pneumoniae complex</taxon>
    </lineage>
</organism>
<proteinExistence type="predicted"/>
<reference evidence="1 2" key="1">
    <citation type="submission" date="2018-06" db="EMBL/GenBank/DDBJ databases">
        <authorList>
            <consortium name="Pathogen Informatics"/>
            <person name="Doyle S."/>
        </authorList>
    </citation>
    <scope>NUCLEOTIDE SEQUENCE [LARGE SCALE GENOMIC DNA]</scope>
    <source>
        <strain evidence="1 2">NCTC5052</strain>
    </source>
</reference>
<dbReference type="AlphaFoldDB" id="A0A377XV39"/>
<name>A0A377XV39_KLEPN</name>
<evidence type="ECO:0000313" key="2">
    <source>
        <dbReference type="Proteomes" id="UP000254103"/>
    </source>
</evidence>
<dbReference type="InterPro" id="IPR036514">
    <property type="entry name" value="SGNH_hydro_sf"/>
</dbReference>
<protein>
    <recommendedName>
        <fullName evidence="3">Prophage endo-N-neuraminidase</fullName>
    </recommendedName>
</protein>
<dbReference type="Proteomes" id="UP000254103">
    <property type="component" value="Unassembled WGS sequence"/>
</dbReference>
<gene>
    <name evidence="1" type="ORF">NCTC5052_00805</name>
</gene>
<dbReference type="GO" id="GO:0016788">
    <property type="term" value="F:hydrolase activity, acting on ester bonds"/>
    <property type="evidence" value="ECO:0007669"/>
    <property type="project" value="UniProtKB-ARBA"/>
</dbReference>
<dbReference type="Gene3D" id="3.40.50.1110">
    <property type="entry name" value="SGNH hydrolase"/>
    <property type="match status" value="2"/>
</dbReference>
<evidence type="ECO:0000313" key="1">
    <source>
        <dbReference type="EMBL" id="STT92429.1"/>
    </source>
</evidence>
<evidence type="ECO:0008006" key="3">
    <source>
        <dbReference type="Google" id="ProtNLM"/>
    </source>
</evidence>
<dbReference type="EMBL" id="UGLJ01000002">
    <property type="protein sequence ID" value="STT92429.1"/>
    <property type="molecule type" value="Genomic_DNA"/>
</dbReference>